<dbReference type="GO" id="GO:0042802">
    <property type="term" value="F:identical protein binding"/>
    <property type="evidence" value="ECO:0007669"/>
    <property type="project" value="TreeGrafter"/>
</dbReference>
<evidence type="ECO:0000313" key="3">
    <source>
        <dbReference type="Proteomes" id="UP000477311"/>
    </source>
</evidence>
<dbReference type="PANTHER" id="PTHR11280">
    <property type="entry name" value="GLUCOSAMINE-6-PHOSPHATE ISOMERASE"/>
    <property type="match status" value="1"/>
</dbReference>
<dbReference type="GO" id="GO:0006046">
    <property type="term" value="P:N-acetylglucosamine catabolic process"/>
    <property type="evidence" value="ECO:0007669"/>
    <property type="project" value="TreeGrafter"/>
</dbReference>
<evidence type="ECO:0000259" key="1">
    <source>
        <dbReference type="Pfam" id="PF01182"/>
    </source>
</evidence>
<dbReference type="InterPro" id="IPR006148">
    <property type="entry name" value="Glc/Gal-6P_isomerase"/>
</dbReference>
<organism evidence="2 3">
    <name type="scientific">Limisphaera ngatamarikiensis</name>
    <dbReference type="NCBI Taxonomy" id="1324935"/>
    <lineage>
        <taxon>Bacteria</taxon>
        <taxon>Pseudomonadati</taxon>
        <taxon>Verrucomicrobiota</taxon>
        <taxon>Verrucomicrobiia</taxon>
        <taxon>Limisphaerales</taxon>
        <taxon>Limisphaeraceae</taxon>
        <taxon>Limisphaera</taxon>
    </lineage>
</organism>
<protein>
    <submittedName>
        <fullName evidence="2">Glucosamine-6-phosphate deaminase</fullName>
    </submittedName>
</protein>
<dbReference type="EMBL" id="JAAKYA010000012">
    <property type="protein sequence ID" value="NGO38193.1"/>
    <property type="molecule type" value="Genomic_DNA"/>
</dbReference>
<dbReference type="Pfam" id="PF01182">
    <property type="entry name" value="Glucosamine_iso"/>
    <property type="match status" value="1"/>
</dbReference>
<dbReference type="GO" id="GO:0019262">
    <property type="term" value="P:N-acetylneuraminate catabolic process"/>
    <property type="evidence" value="ECO:0007669"/>
    <property type="project" value="TreeGrafter"/>
</dbReference>
<dbReference type="GO" id="GO:0005737">
    <property type="term" value="C:cytoplasm"/>
    <property type="evidence" value="ECO:0007669"/>
    <property type="project" value="TreeGrafter"/>
</dbReference>
<dbReference type="InterPro" id="IPR004547">
    <property type="entry name" value="Glucosamine6P_isomerase"/>
</dbReference>
<comment type="caution">
    <text evidence="2">The sequence shown here is derived from an EMBL/GenBank/DDBJ whole genome shotgun (WGS) entry which is preliminary data.</text>
</comment>
<proteinExistence type="predicted"/>
<evidence type="ECO:0000313" key="2">
    <source>
        <dbReference type="EMBL" id="NGO38193.1"/>
    </source>
</evidence>
<accession>A0A6M1RKL2</accession>
<dbReference type="GO" id="GO:0004342">
    <property type="term" value="F:glucosamine-6-phosphate deaminase activity"/>
    <property type="evidence" value="ECO:0007669"/>
    <property type="project" value="InterPro"/>
</dbReference>
<dbReference type="InterPro" id="IPR037171">
    <property type="entry name" value="NagB/RpiA_transferase-like"/>
</dbReference>
<dbReference type="AlphaFoldDB" id="A0A6M1RKL2"/>
<dbReference type="PANTHER" id="PTHR11280:SF6">
    <property type="entry name" value="GLUCOSAMINE-6-PHOSPHATE ISOMERASE NAGB"/>
    <property type="match status" value="1"/>
</dbReference>
<reference evidence="2 3" key="1">
    <citation type="submission" date="2020-02" db="EMBL/GenBank/DDBJ databases">
        <title>Draft genome sequence of Limisphaera ngatamarikiensis NGM72.4T, a thermophilic Verrucomicrobia grouped in subdivision 3.</title>
        <authorList>
            <person name="Carere C.R."/>
            <person name="Steen J."/>
            <person name="Hugenholtz P."/>
            <person name="Stott M.B."/>
        </authorList>
    </citation>
    <scope>NUCLEOTIDE SEQUENCE [LARGE SCALE GENOMIC DNA]</scope>
    <source>
        <strain evidence="2 3">NGM72.4</strain>
    </source>
</reference>
<name>A0A6M1RKL2_9BACT</name>
<dbReference type="GO" id="GO:0005975">
    <property type="term" value="P:carbohydrate metabolic process"/>
    <property type="evidence" value="ECO:0007669"/>
    <property type="project" value="InterPro"/>
</dbReference>
<dbReference type="SUPFAM" id="SSF100950">
    <property type="entry name" value="NagB/RpiA/CoA transferase-like"/>
    <property type="match status" value="1"/>
</dbReference>
<dbReference type="CDD" id="cd01399">
    <property type="entry name" value="GlcN6P_deaminase"/>
    <property type="match status" value="1"/>
</dbReference>
<dbReference type="Proteomes" id="UP000477311">
    <property type="component" value="Unassembled WGS sequence"/>
</dbReference>
<keyword evidence="3" id="KW-1185">Reference proteome</keyword>
<sequence>MSEDLESSRSSLGAPADASTAPVYRFTVDRLEVRVYADSLALARGAAVEAAQTLRRAVLEKGHARVIFACAASQIRFLETLTSQPGVDWARVVVFHMDEYLGLEAGHPASFRRFLREHLLEKVRPGEVHLLQGDAPEPLKEVRRYGEFLRATPVDLCCAGIGENGHLAFNDPPVADFNDPDPVKLVALDEACRRQQVREGWFADIESVPRYAYTLTIPTLCAAQRLVVVVPERRKAEAVARALSGPIHEACPASVLRRHPAATLFLDTESAALLRLP</sequence>
<dbReference type="GO" id="GO:0006043">
    <property type="term" value="P:glucosamine catabolic process"/>
    <property type="evidence" value="ECO:0007669"/>
    <property type="project" value="TreeGrafter"/>
</dbReference>
<feature type="domain" description="Glucosamine/galactosamine-6-phosphate isomerase" evidence="1">
    <location>
        <begin position="39"/>
        <end position="258"/>
    </location>
</feature>
<dbReference type="Gene3D" id="3.40.50.1360">
    <property type="match status" value="1"/>
</dbReference>
<dbReference type="RefSeq" id="WP_165105544.1">
    <property type="nucleotide sequence ID" value="NZ_JAAKYA010000012.1"/>
</dbReference>
<gene>
    <name evidence="2" type="ORF">G4L39_02120</name>
</gene>